<evidence type="ECO:0000256" key="2">
    <source>
        <dbReference type="PROSITE-ProRule" id="PRU00059"/>
    </source>
</evidence>
<proteinExistence type="predicted"/>
<dbReference type="GeneID" id="105363925"/>
<evidence type="ECO:0000259" key="3">
    <source>
        <dbReference type="PROSITE" id="PS01180"/>
    </source>
</evidence>
<dbReference type="Gene3D" id="2.60.120.290">
    <property type="entry name" value="Spermadhesin, CUB domain"/>
    <property type="match status" value="1"/>
</dbReference>
<evidence type="ECO:0000313" key="4">
    <source>
        <dbReference type="Proteomes" id="UP000695007"/>
    </source>
</evidence>
<keyword evidence="4" id="KW-1185">Reference proteome</keyword>
<dbReference type="KEGG" id="csol:105363925"/>
<name>A0AAJ7DXI9_9HYME</name>
<feature type="disulfide bond" evidence="2">
    <location>
        <begin position="86"/>
        <end position="103"/>
    </location>
</feature>
<comment type="caution">
    <text evidence="2">Lacks conserved residue(s) required for the propagation of feature annotation.</text>
</comment>
<keyword evidence="1 2" id="KW-1015">Disulfide bond</keyword>
<evidence type="ECO:0000256" key="1">
    <source>
        <dbReference type="ARBA" id="ARBA00023157"/>
    </source>
</evidence>
<organism evidence="4 5">
    <name type="scientific">Ceratosolen solmsi marchali</name>
    <dbReference type="NCBI Taxonomy" id="326594"/>
    <lineage>
        <taxon>Eukaryota</taxon>
        <taxon>Metazoa</taxon>
        <taxon>Ecdysozoa</taxon>
        <taxon>Arthropoda</taxon>
        <taxon>Hexapoda</taxon>
        <taxon>Insecta</taxon>
        <taxon>Pterygota</taxon>
        <taxon>Neoptera</taxon>
        <taxon>Endopterygota</taxon>
        <taxon>Hymenoptera</taxon>
        <taxon>Apocrita</taxon>
        <taxon>Proctotrupomorpha</taxon>
        <taxon>Chalcidoidea</taxon>
        <taxon>Agaonidae</taxon>
        <taxon>Agaoninae</taxon>
        <taxon>Ceratosolen</taxon>
    </lineage>
</organism>
<dbReference type="RefSeq" id="XP_011500041.1">
    <property type="nucleotide sequence ID" value="XM_011501739.1"/>
</dbReference>
<dbReference type="Pfam" id="PF00431">
    <property type="entry name" value="CUB"/>
    <property type="match status" value="1"/>
</dbReference>
<reference evidence="5" key="1">
    <citation type="submission" date="2025-08" db="UniProtKB">
        <authorList>
            <consortium name="RefSeq"/>
        </authorList>
    </citation>
    <scope>IDENTIFICATION</scope>
</reference>
<dbReference type="SUPFAM" id="SSF49854">
    <property type="entry name" value="Spermadhesin, CUB domain"/>
    <property type="match status" value="1"/>
</dbReference>
<dbReference type="InterPro" id="IPR000859">
    <property type="entry name" value="CUB_dom"/>
</dbReference>
<protein>
    <submittedName>
        <fullName evidence="5">Uncharacterized protein LOC105363925</fullName>
    </submittedName>
</protein>
<accession>A0AAJ7DXI9</accession>
<dbReference type="Proteomes" id="UP000695007">
    <property type="component" value="Unplaced"/>
</dbReference>
<dbReference type="PANTHER" id="PTHR33236:SF4">
    <property type="entry name" value="CUB DOMAIN-CONTAINING PROTEIN"/>
    <property type="match status" value="1"/>
</dbReference>
<dbReference type="InterPro" id="IPR058698">
    <property type="entry name" value="CUB_metazoa"/>
</dbReference>
<dbReference type="AlphaFoldDB" id="A0AAJ7DXI9"/>
<feature type="domain" description="CUB" evidence="3">
    <location>
        <begin position="27"/>
        <end position="142"/>
    </location>
</feature>
<dbReference type="Pfam" id="PF26080">
    <property type="entry name" value="CUB_animal"/>
    <property type="match status" value="1"/>
</dbReference>
<evidence type="ECO:0000313" key="5">
    <source>
        <dbReference type="RefSeq" id="XP_011500041.1"/>
    </source>
</evidence>
<dbReference type="PROSITE" id="PS01180">
    <property type="entry name" value="CUB"/>
    <property type="match status" value="1"/>
</dbReference>
<gene>
    <name evidence="5" type="primary">LOC105363925</name>
</gene>
<dbReference type="InterPro" id="IPR035914">
    <property type="entry name" value="Sperma_CUB_dom_sf"/>
</dbReference>
<dbReference type="PANTHER" id="PTHR33236">
    <property type="entry name" value="INTRAFLAGELLAR TRANSPORT PROTEIN 122 FAMILY PROTEIN-RELATED"/>
    <property type="match status" value="1"/>
</dbReference>
<sequence>MVVRQEMIFSKRYLLQEVSSARVTTSCGGEVQNNLTYVTSPGFPSLIDQPMNCSILVKKIDQQVSQLKIDFLHFNIGQPNRKTGICDEDVLLLRSGEKTFQLCGWNSGQHIYIDICEEPVTINFRLSGNLMSRMWEMRIIQLGFEQRAPAGCLQYLQSNNGILKTLNYLPNGRYLANHDYLICIRQQYGMCSISYSPCTNESFRIGGSRAKQYNMTTSSNIAVQDNGQSETGSGSGPQIIAFGIGRCRDRILIPCDFEEFITPGNDVAGICDLEHCGISLCSSVGDSDLISRNISTCHVETSALPFHIRVAFGPGEDSGISPEDNTGMCLNYEQLPCVI</sequence>